<dbReference type="InterPro" id="IPR040256">
    <property type="entry name" value="At4g02000-like"/>
</dbReference>
<organism evidence="2">
    <name type="scientific">Tanacetum cinerariifolium</name>
    <name type="common">Dalmatian daisy</name>
    <name type="synonym">Chrysanthemum cinerariifolium</name>
    <dbReference type="NCBI Taxonomy" id="118510"/>
    <lineage>
        <taxon>Eukaryota</taxon>
        <taxon>Viridiplantae</taxon>
        <taxon>Streptophyta</taxon>
        <taxon>Embryophyta</taxon>
        <taxon>Tracheophyta</taxon>
        <taxon>Spermatophyta</taxon>
        <taxon>Magnoliopsida</taxon>
        <taxon>eudicotyledons</taxon>
        <taxon>Gunneridae</taxon>
        <taxon>Pentapetalae</taxon>
        <taxon>asterids</taxon>
        <taxon>campanulids</taxon>
        <taxon>Asterales</taxon>
        <taxon>Asteraceae</taxon>
        <taxon>Asteroideae</taxon>
        <taxon>Anthemideae</taxon>
        <taxon>Anthemidinae</taxon>
        <taxon>Tanacetum</taxon>
    </lineage>
</organism>
<sequence>MIVCTLDGLSLIASKIGTPLMLDSYTCSMCLESWDRSSYARILTEIDARNDLYDIMVIVVPSVEGSGYTKETTRVEYEWKPTCCGTCLVFGHSADECPKITKRVVNMVDKGKGGSSGADDDGFIEEKKKRSSGNNRGNKNFKLCNLFDALNDDNLVIVEVESVRKCVLVDVDGKPLEMANSLGDRNSYDEVESVDNDIA</sequence>
<dbReference type="EMBL" id="BKCJ010519653">
    <property type="protein sequence ID" value="GFA94639.1"/>
    <property type="molecule type" value="Genomic_DNA"/>
</dbReference>
<name>A0A699KLJ0_TANCI</name>
<protein>
    <recommendedName>
        <fullName evidence="3">Zinc knuckle CX2CX4HX4C</fullName>
    </recommendedName>
</protein>
<gene>
    <name evidence="2" type="ORF">Tci_666611</name>
</gene>
<comment type="caution">
    <text evidence="2">The sequence shown here is derived from an EMBL/GenBank/DDBJ whole genome shotgun (WGS) entry which is preliminary data.</text>
</comment>
<evidence type="ECO:0000256" key="1">
    <source>
        <dbReference type="SAM" id="MobiDB-lite"/>
    </source>
</evidence>
<evidence type="ECO:0000313" key="2">
    <source>
        <dbReference type="EMBL" id="GFA94639.1"/>
    </source>
</evidence>
<dbReference type="AlphaFoldDB" id="A0A699KLJ0"/>
<accession>A0A699KLJ0</accession>
<feature type="region of interest" description="Disordered" evidence="1">
    <location>
        <begin position="111"/>
        <end position="133"/>
    </location>
</feature>
<proteinExistence type="predicted"/>
<reference evidence="2" key="1">
    <citation type="journal article" date="2019" name="Sci. Rep.">
        <title>Draft genome of Tanacetum cinerariifolium, the natural source of mosquito coil.</title>
        <authorList>
            <person name="Yamashiro T."/>
            <person name="Shiraishi A."/>
            <person name="Satake H."/>
            <person name="Nakayama K."/>
        </authorList>
    </citation>
    <scope>NUCLEOTIDE SEQUENCE</scope>
</reference>
<dbReference type="PANTHER" id="PTHR31286:SF99">
    <property type="entry name" value="DUF4283 DOMAIN-CONTAINING PROTEIN"/>
    <property type="match status" value="1"/>
</dbReference>
<evidence type="ECO:0008006" key="3">
    <source>
        <dbReference type="Google" id="ProtNLM"/>
    </source>
</evidence>
<dbReference type="PANTHER" id="PTHR31286">
    <property type="entry name" value="GLYCINE-RICH CELL WALL STRUCTURAL PROTEIN 1.8-LIKE"/>
    <property type="match status" value="1"/>
</dbReference>